<keyword evidence="1" id="KW-1133">Transmembrane helix</keyword>
<evidence type="ECO:0000313" key="3">
    <source>
        <dbReference type="Proteomes" id="UP000241126"/>
    </source>
</evidence>
<dbReference type="Proteomes" id="UP000241126">
    <property type="component" value="Genome"/>
</dbReference>
<keyword evidence="1" id="KW-0472">Membrane</keyword>
<keyword evidence="1" id="KW-0812">Transmembrane</keyword>
<reference evidence="2 3" key="2">
    <citation type="journal article" date="2018" name="PLoS Pathog.">
        <title>Characterization of Haartman Institute snake virus-1 (HISV-1) and HISV-like viruses-The representatives of genus Hartmanivirus, family Arenaviridae.</title>
        <authorList>
            <person name="Hepojoki J."/>
            <person name="Hepojoki S."/>
            <person name="Smura T."/>
            <person name="Szirovicza L."/>
            <person name="Dervas E."/>
            <person name="Prahauser B."/>
            <person name="Nufer L."/>
            <person name="Schraner E.M."/>
            <person name="Vapalahti O."/>
            <person name="Kipar A."/>
            <person name="Hetzel U."/>
        </authorList>
    </citation>
    <scope>NUCLEOTIDE SEQUENCE [LARGE SCALE GENOMIC DNA]</scope>
    <source>
        <strain evidence="2 3">HISV-1</strain>
    </source>
</reference>
<evidence type="ECO:0000313" key="2">
    <source>
        <dbReference type="EMBL" id="AKN10683.2"/>
    </source>
</evidence>
<dbReference type="EMBL" id="KR870017">
    <property type="protein sequence ID" value="AKN10683.2"/>
    <property type="molecule type" value="Genomic_RNA"/>
</dbReference>
<accession>A0A0H3Y8Q9</accession>
<feature type="transmembrane region" description="Helical" evidence="1">
    <location>
        <begin position="20"/>
        <end position="40"/>
    </location>
</feature>
<protein>
    <submittedName>
        <fullName evidence="2">GPC</fullName>
    </submittedName>
</protein>
<feature type="transmembrane region" description="Helical" evidence="1">
    <location>
        <begin position="409"/>
        <end position="427"/>
    </location>
</feature>
<proteinExistence type="predicted"/>
<keyword evidence="3" id="KW-1185">Reference proteome</keyword>
<sequence>MGALVSISETFVSIVKHLPLIIFVLVLVWFLFMCVRGRWWKVIFLLFFTPKCQAYKLCSNNEFNLCSEVISTIESKYHVIDVNNQTIITKLLNDSYYFNLITLSNCTTNKNYFKLIEQKSVQVNVSNTPGCEGGWLDNNFFDTYICRNVTKRQGLRYHGPFGNPPVGFWVHDNPGESGTEQKTLNNLTFKWNQHDYSRHIFDLTQNLTEVVCTGRKHDCKNHTTSSGSVATKCRVTPLPVLQRSKRESVSLSSTTSVFSLIALDTGYSDSSALWENLIRTQTVLENLEKIVANLTSNQYILANQININQNTFVGILTDLKNHGVKLERAEKAFNNSHLCIMRNEQLDLTHYVRVNHTYNSGSYYHDCKGLVLVNDSLSGLIQLTQIAHKEALQGLRAELLRNYLLTIRWEYPSILILLILGVVLIIFQKRANMHRHYKKGDEWKCPYPHYPNSKGHCSCGKIYIDIKLVECPIEKY</sequence>
<organism evidence="2 3">
    <name type="scientific">Haartman Institute snake virus 1</name>
    <dbReference type="NCBI Taxonomy" id="2764090"/>
    <lineage>
        <taxon>Viruses</taxon>
        <taxon>Riboviria</taxon>
        <taxon>Orthornavirae</taxon>
        <taxon>Negarnaviricota</taxon>
        <taxon>Polyploviricotina</taxon>
        <taxon>Bunyaviricetes</taxon>
        <taxon>Hareavirales</taxon>
        <taxon>Arenaviridae</taxon>
        <taxon>Hartmanivirus</taxon>
        <taxon>Hartmanivirus haartmani</taxon>
    </lineage>
</organism>
<evidence type="ECO:0000256" key="1">
    <source>
        <dbReference type="SAM" id="Phobius"/>
    </source>
</evidence>
<name>A0A0H3Y8Q9_9VIRU</name>
<reference evidence="2 3" key="1">
    <citation type="journal article" date="2015" name="J. Virol.">
        <title>Arenavirus Coinfections Are Common in Snakes with Boid Inclusion Body Disease.</title>
        <authorList>
            <person name="Hepojoki J."/>
            <person name="Salmenpera P."/>
            <person name="Sironen T."/>
            <person name="Hetzel U."/>
            <person name="Korzykov Y."/>
            <person name="Kipar A."/>
            <person name="Vapalahti O."/>
        </authorList>
    </citation>
    <scope>NUCLEOTIDE SEQUENCE [LARGE SCALE GENOMIC DNA]</scope>
    <source>
        <strain evidence="2 3">HISV-1</strain>
    </source>
</reference>